<sequence length="720" mass="81444">MKQPIPIVVTHFLSSLTLADWAKVLHIYIGLIAVQWFAFRLNIASAMTALIPVLLVSQPFQGMMFAKAFNRLIGTVIGAVVGIILIIFCGQAPALFFLLLAIWLGLCTWLSSYIWPPMMYSIQLAGYTLIYVAIPSLANPETVFTTAIHRVTDNTIGVIVVSVLASIIIPVSSRKFLKKQMVQSFSATLELFQVTLNPAHASRKYLETRQKVISAALSMQENRIHAYLENLSDGKTYRNVTALIQLQLSLGTMTQFLRKFIQKCQNLDHPIAKETTAEVLKLEQALKQHKSDPEALREVVKTTYQKIQHLAESIRDELTHTSSPDKKLLWATRFISIYKQCIDKLALILMLQDDASTQPVIKRLPHFRYLKFHHCHRQSLLRAIRPMVAMAITAGIWYTTNWSAGMTLMNMPCVFPIIFAAFPRPQNLAQQLLIGGFIGIIYGYLACFILLPMSDGFLLYILIQLPLVVFSGIMMTRLQTFGVGMATIMTFFLLLQPTNMASFDIQYFFNNAIATVVSFLLAGLIMRVVFPENATAIKNSIFHQSFSNVSAIIREQSQEVLSFESCMYDRLRLLSTWFGTSDTFWALNRQLSLLMAMANMIIYCNRTRHLLPNDMIRLMDKAFHETEQWLTTCSKTACITENNLLTQKLSGIIGEMERNLPLYLSETPNHASTRMDMIRVFSRVSMLPDLVNELQLSQKSLDCLRPQNTVVSGKSTVTSI</sequence>
<gene>
    <name evidence="8" type="primary">aaeB</name>
    <name evidence="8" type="ORF">CI610_02262</name>
</gene>
<dbReference type="AlphaFoldDB" id="A0A2H9T6G1"/>
<keyword evidence="5 7" id="KW-1133">Transmembrane helix</keyword>
<organism evidence="8">
    <name type="scientific">invertebrate metagenome</name>
    <dbReference type="NCBI Taxonomy" id="1711999"/>
    <lineage>
        <taxon>unclassified sequences</taxon>
        <taxon>metagenomes</taxon>
        <taxon>organismal metagenomes</taxon>
    </lineage>
</organism>
<reference evidence="8" key="1">
    <citation type="journal article" date="2017" name="Appl. Environ. Microbiol.">
        <title>Molecular characterization of an Endozoicomonas-like organism causing infection in king scallop Pecten maximus L.</title>
        <authorList>
            <person name="Cano I."/>
            <person name="van Aerle R."/>
            <person name="Ross S."/>
            <person name="Verner-Jeffreys D.W."/>
            <person name="Paley R.K."/>
            <person name="Rimmer G."/>
            <person name="Ryder D."/>
            <person name="Hooper P."/>
            <person name="Stone D."/>
            <person name="Feist S.W."/>
        </authorList>
    </citation>
    <scope>NUCLEOTIDE SEQUENCE</scope>
</reference>
<feature type="transmembrane region" description="Helical" evidence="7">
    <location>
        <begin position="432"/>
        <end position="451"/>
    </location>
</feature>
<dbReference type="EMBL" id="NSIT01000128">
    <property type="protein sequence ID" value="PJE78789.1"/>
    <property type="molecule type" value="Genomic_DNA"/>
</dbReference>
<keyword evidence="2" id="KW-0813">Transport</keyword>
<keyword evidence="4 7" id="KW-0812">Transmembrane</keyword>
<proteinExistence type="predicted"/>
<dbReference type="GO" id="GO:0022857">
    <property type="term" value="F:transmembrane transporter activity"/>
    <property type="evidence" value="ECO:0007669"/>
    <property type="project" value="InterPro"/>
</dbReference>
<evidence type="ECO:0000256" key="6">
    <source>
        <dbReference type="ARBA" id="ARBA00023136"/>
    </source>
</evidence>
<keyword evidence="6 7" id="KW-0472">Membrane</keyword>
<protein>
    <submittedName>
        <fullName evidence="8">p-hydroxybenzoic acid efflux pump subunit AaeB</fullName>
    </submittedName>
</protein>
<feature type="transmembrane region" description="Helical" evidence="7">
    <location>
        <begin position="29"/>
        <end position="56"/>
    </location>
</feature>
<name>A0A2H9T6G1_9ZZZZ</name>
<evidence type="ECO:0000313" key="8">
    <source>
        <dbReference type="EMBL" id="PJE78789.1"/>
    </source>
</evidence>
<feature type="transmembrane region" description="Helical" evidence="7">
    <location>
        <begin position="127"/>
        <end position="148"/>
    </location>
</feature>
<dbReference type="InterPro" id="IPR006726">
    <property type="entry name" value="PHBA_efflux_AaeB/fusaric-R"/>
</dbReference>
<dbReference type="PANTHER" id="PTHR30509">
    <property type="entry name" value="P-HYDROXYBENZOIC ACID EFFLUX PUMP SUBUNIT-RELATED"/>
    <property type="match status" value="1"/>
</dbReference>
<evidence type="ECO:0000256" key="2">
    <source>
        <dbReference type="ARBA" id="ARBA00022448"/>
    </source>
</evidence>
<comment type="subcellular location">
    <subcellularLocation>
        <location evidence="1">Cell membrane</location>
        <topology evidence="1">Multi-pass membrane protein</topology>
    </subcellularLocation>
</comment>
<feature type="transmembrane region" description="Helical" evidence="7">
    <location>
        <begin position="457"/>
        <end position="474"/>
    </location>
</feature>
<accession>A0A2H9T6G1</accession>
<feature type="transmembrane region" description="Helical" evidence="7">
    <location>
        <begin position="68"/>
        <end position="88"/>
    </location>
</feature>
<dbReference type="GO" id="GO:0005886">
    <property type="term" value="C:plasma membrane"/>
    <property type="evidence" value="ECO:0007669"/>
    <property type="project" value="UniProtKB-SubCell"/>
</dbReference>
<evidence type="ECO:0000256" key="4">
    <source>
        <dbReference type="ARBA" id="ARBA00022692"/>
    </source>
</evidence>
<evidence type="ECO:0000256" key="7">
    <source>
        <dbReference type="SAM" id="Phobius"/>
    </source>
</evidence>
<dbReference type="Pfam" id="PF04632">
    <property type="entry name" value="FUSC"/>
    <property type="match status" value="1"/>
</dbReference>
<evidence type="ECO:0000256" key="3">
    <source>
        <dbReference type="ARBA" id="ARBA00022475"/>
    </source>
</evidence>
<keyword evidence="3" id="KW-1003">Cell membrane</keyword>
<feature type="transmembrane region" description="Helical" evidence="7">
    <location>
        <begin position="94"/>
        <end position="115"/>
    </location>
</feature>
<comment type="caution">
    <text evidence="8">The sequence shown here is derived from an EMBL/GenBank/DDBJ whole genome shotgun (WGS) entry which is preliminary data.</text>
</comment>
<feature type="transmembrane region" description="Helical" evidence="7">
    <location>
        <begin position="154"/>
        <end position="171"/>
    </location>
</feature>
<evidence type="ECO:0000256" key="1">
    <source>
        <dbReference type="ARBA" id="ARBA00004651"/>
    </source>
</evidence>
<feature type="transmembrane region" description="Helical" evidence="7">
    <location>
        <begin position="507"/>
        <end position="530"/>
    </location>
</feature>
<feature type="transmembrane region" description="Helical" evidence="7">
    <location>
        <begin position="380"/>
        <end position="398"/>
    </location>
</feature>
<dbReference type="PANTHER" id="PTHR30509:SF9">
    <property type="entry name" value="MULTIDRUG RESISTANCE PROTEIN MDTO"/>
    <property type="match status" value="1"/>
</dbReference>
<evidence type="ECO:0000256" key="5">
    <source>
        <dbReference type="ARBA" id="ARBA00022989"/>
    </source>
</evidence>
<feature type="transmembrane region" description="Helical" evidence="7">
    <location>
        <begin position="481"/>
        <end position="501"/>
    </location>
</feature>